<protein>
    <recommendedName>
        <fullName evidence="3">Chemokine interleukin-8-like domain-containing protein</fullName>
    </recommendedName>
</protein>
<dbReference type="AlphaFoldDB" id="A0AAV2JEZ2"/>
<name>A0AAV2JEZ2_KNICA</name>
<evidence type="ECO:0000313" key="2">
    <source>
        <dbReference type="Proteomes" id="UP001497482"/>
    </source>
</evidence>
<evidence type="ECO:0000313" key="1">
    <source>
        <dbReference type="EMBL" id="CAL1575343.1"/>
    </source>
</evidence>
<sequence length="99" mass="11027">MLSAAQGQWPVQRVCFCSQNLIQRHKSLGAIPLEAKCFEENPPNCSIHAFKIQGLKNTNKKLCFKPEASQIRTFTKTHAHLSLCGFTEVQSAGIVTHTM</sequence>
<dbReference type="Proteomes" id="UP001497482">
    <property type="component" value="Chromosome 12"/>
</dbReference>
<gene>
    <name evidence="1" type="ORF">KC01_LOCUS6930</name>
</gene>
<reference evidence="1 2" key="1">
    <citation type="submission" date="2024-04" db="EMBL/GenBank/DDBJ databases">
        <authorList>
            <person name="Waldvogel A.-M."/>
            <person name="Schoenle A."/>
        </authorList>
    </citation>
    <scope>NUCLEOTIDE SEQUENCE [LARGE SCALE GENOMIC DNA]</scope>
</reference>
<dbReference type="EMBL" id="OZ035834">
    <property type="protein sequence ID" value="CAL1575343.1"/>
    <property type="molecule type" value="Genomic_DNA"/>
</dbReference>
<keyword evidence="2" id="KW-1185">Reference proteome</keyword>
<organism evidence="1 2">
    <name type="scientific">Knipowitschia caucasica</name>
    <name type="common">Caucasian dwarf goby</name>
    <name type="synonym">Pomatoschistus caucasicus</name>
    <dbReference type="NCBI Taxonomy" id="637954"/>
    <lineage>
        <taxon>Eukaryota</taxon>
        <taxon>Metazoa</taxon>
        <taxon>Chordata</taxon>
        <taxon>Craniata</taxon>
        <taxon>Vertebrata</taxon>
        <taxon>Euteleostomi</taxon>
        <taxon>Actinopterygii</taxon>
        <taxon>Neopterygii</taxon>
        <taxon>Teleostei</taxon>
        <taxon>Neoteleostei</taxon>
        <taxon>Acanthomorphata</taxon>
        <taxon>Gobiaria</taxon>
        <taxon>Gobiiformes</taxon>
        <taxon>Gobioidei</taxon>
        <taxon>Gobiidae</taxon>
        <taxon>Gobiinae</taxon>
        <taxon>Knipowitschia</taxon>
    </lineage>
</organism>
<proteinExistence type="predicted"/>
<evidence type="ECO:0008006" key="3">
    <source>
        <dbReference type="Google" id="ProtNLM"/>
    </source>
</evidence>
<accession>A0AAV2JEZ2</accession>